<comment type="caution">
    <text evidence="2">The sequence shown here is derived from an EMBL/GenBank/DDBJ whole genome shotgun (WGS) entry which is preliminary data.</text>
</comment>
<evidence type="ECO:0000313" key="2">
    <source>
        <dbReference type="EMBL" id="CAI0390870.1"/>
    </source>
</evidence>
<keyword evidence="3" id="KW-1185">Reference proteome</keyword>
<organism evidence="2 3">
    <name type="scientific">Linum tenue</name>
    <dbReference type="NCBI Taxonomy" id="586396"/>
    <lineage>
        <taxon>Eukaryota</taxon>
        <taxon>Viridiplantae</taxon>
        <taxon>Streptophyta</taxon>
        <taxon>Embryophyta</taxon>
        <taxon>Tracheophyta</taxon>
        <taxon>Spermatophyta</taxon>
        <taxon>Magnoliopsida</taxon>
        <taxon>eudicotyledons</taxon>
        <taxon>Gunneridae</taxon>
        <taxon>Pentapetalae</taxon>
        <taxon>rosids</taxon>
        <taxon>fabids</taxon>
        <taxon>Malpighiales</taxon>
        <taxon>Linaceae</taxon>
        <taxon>Linum</taxon>
    </lineage>
</organism>
<dbReference type="Proteomes" id="UP001154282">
    <property type="component" value="Unassembled WGS sequence"/>
</dbReference>
<accession>A0AAV0HZQ7</accession>
<sequence>QPSISKRETSHRATRSIPTPSTNRDLQIWCSGLCMLSTHFRSIFSNFFWVESNLSFAGFPSSC</sequence>
<feature type="region of interest" description="Disordered" evidence="1">
    <location>
        <begin position="1"/>
        <end position="24"/>
    </location>
</feature>
<name>A0AAV0HZQ7_9ROSI</name>
<feature type="non-terminal residue" evidence="2">
    <location>
        <position position="1"/>
    </location>
</feature>
<feature type="compositionally biased region" description="Basic and acidic residues" evidence="1">
    <location>
        <begin position="1"/>
        <end position="11"/>
    </location>
</feature>
<dbReference type="EMBL" id="CAMGYJ010000003">
    <property type="protein sequence ID" value="CAI0390870.1"/>
    <property type="molecule type" value="Genomic_DNA"/>
</dbReference>
<dbReference type="AlphaFoldDB" id="A0AAV0HZQ7"/>
<proteinExistence type="predicted"/>
<reference evidence="2" key="1">
    <citation type="submission" date="2022-08" db="EMBL/GenBank/DDBJ databases">
        <authorList>
            <person name="Gutierrez-Valencia J."/>
        </authorList>
    </citation>
    <scope>NUCLEOTIDE SEQUENCE</scope>
</reference>
<protein>
    <submittedName>
        <fullName evidence="2">Uncharacterized protein</fullName>
    </submittedName>
</protein>
<evidence type="ECO:0000256" key="1">
    <source>
        <dbReference type="SAM" id="MobiDB-lite"/>
    </source>
</evidence>
<gene>
    <name evidence="2" type="ORF">LITE_LOCUS6899</name>
</gene>
<evidence type="ECO:0000313" key="3">
    <source>
        <dbReference type="Proteomes" id="UP001154282"/>
    </source>
</evidence>